<protein>
    <recommendedName>
        <fullName evidence="4">SMODS-associating 2TM beta-strand rich effector domain-containing protein</fullName>
    </recommendedName>
</protein>
<proteinExistence type="predicted"/>
<sequence>MEFNLMSLLSGVLIFIAGVIVKLILDLNLAPYIVRWLSYLNIASRAIFRNIPPSLSGSWQIYWESDSDDFLDASDRKKKAEIYQFSNYIFCEYTANNRTYCLFGKSRNTYLTGNYWDKNDRLGYHGAFQLKIINSEKMIGRWAGHSNKNNDINTNTYTWSKLQP</sequence>
<keyword evidence="1" id="KW-1133">Transmembrane helix</keyword>
<keyword evidence="1" id="KW-0812">Transmembrane</keyword>
<keyword evidence="1" id="KW-0472">Membrane</keyword>
<accession>A0A3A3EP49</accession>
<dbReference type="EMBL" id="QYSE01000001">
    <property type="protein sequence ID" value="RJF37915.1"/>
    <property type="molecule type" value="Genomic_DNA"/>
</dbReference>
<comment type="caution">
    <text evidence="2">The sequence shown here is derived from an EMBL/GenBank/DDBJ whole genome shotgun (WGS) entry which is preliminary data.</text>
</comment>
<evidence type="ECO:0000256" key="1">
    <source>
        <dbReference type="SAM" id="Phobius"/>
    </source>
</evidence>
<reference evidence="2 3" key="1">
    <citation type="submission" date="2018-09" db="EMBL/GenBank/DDBJ databases">
        <title>Identification of marine bacteria producing industrial enzymes.</title>
        <authorList>
            <person name="Cheng T.H."/>
            <person name="Saidin J."/>
            <person name="Muhd D.D."/>
            <person name="Isa M.N.M."/>
            <person name="Bakar M.F.A."/>
            <person name="Ismail N."/>
        </authorList>
    </citation>
    <scope>NUCLEOTIDE SEQUENCE [LARGE SCALE GENOMIC DNA]</scope>
    <source>
        <strain evidence="2 3">MNAD 1.6</strain>
    </source>
</reference>
<gene>
    <name evidence="2" type="ORF">D4741_07580</name>
</gene>
<organism evidence="2 3">
    <name type="scientific">Pseudoalteromonas gelatinilytica</name>
    <dbReference type="NCBI Taxonomy" id="1703256"/>
    <lineage>
        <taxon>Bacteria</taxon>
        <taxon>Pseudomonadati</taxon>
        <taxon>Pseudomonadota</taxon>
        <taxon>Gammaproteobacteria</taxon>
        <taxon>Alteromonadales</taxon>
        <taxon>Pseudoalteromonadaceae</taxon>
        <taxon>Pseudoalteromonas</taxon>
    </lineage>
</organism>
<dbReference type="AlphaFoldDB" id="A0A3A3EP49"/>
<evidence type="ECO:0000313" key="2">
    <source>
        <dbReference type="EMBL" id="RJF37915.1"/>
    </source>
</evidence>
<evidence type="ECO:0008006" key="4">
    <source>
        <dbReference type="Google" id="ProtNLM"/>
    </source>
</evidence>
<dbReference type="RefSeq" id="WP_119852527.1">
    <property type="nucleotide sequence ID" value="NZ_QYSE01000001.1"/>
</dbReference>
<feature type="transmembrane region" description="Helical" evidence="1">
    <location>
        <begin position="6"/>
        <end position="25"/>
    </location>
</feature>
<dbReference type="Proteomes" id="UP000265938">
    <property type="component" value="Unassembled WGS sequence"/>
</dbReference>
<evidence type="ECO:0000313" key="3">
    <source>
        <dbReference type="Proteomes" id="UP000265938"/>
    </source>
</evidence>
<name>A0A3A3EP49_9GAMM</name>